<organism evidence="3 4">
    <name type="scientific">Cesiribacter andamanensis AMV16</name>
    <dbReference type="NCBI Taxonomy" id="1279009"/>
    <lineage>
        <taxon>Bacteria</taxon>
        <taxon>Pseudomonadati</taxon>
        <taxon>Bacteroidota</taxon>
        <taxon>Cytophagia</taxon>
        <taxon>Cytophagales</taxon>
        <taxon>Cesiribacteraceae</taxon>
        <taxon>Cesiribacter</taxon>
    </lineage>
</organism>
<evidence type="ECO:0000256" key="1">
    <source>
        <dbReference type="ARBA" id="ARBA00023267"/>
    </source>
</evidence>
<dbReference type="RefSeq" id="WP_009194215.1">
    <property type="nucleotide sequence ID" value="NZ_AODQ01000012.1"/>
</dbReference>
<dbReference type="Proteomes" id="UP000011910">
    <property type="component" value="Unassembled WGS sequence"/>
</dbReference>
<dbReference type="STRING" id="1279009.ADICEAN_00813"/>
<evidence type="ECO:0000313" key="3">
    <source>
        <dbReference type="EMBL" id="EMR04069.1"/>
    </source>
</evidence>
<dbReference type="eggNOG" id="COG4770">
    <property type="taxonomic scope" value="Bacteria"/>
</dbReference>
<dbReference type="AlphaFoldDB" id="M7P0D9"/>
<dbReference type="Gene3D" id="2.40.50.100">
    <property type="match status" value="1"/>
</dbReference>
<dbReference type="FunFam" id="2.40.50.100:FF:000003">
    <property type="entry name" value="Acetyl-CoA carboxylase biotin carboxyl carrier protein"/>
    <property type="match status" value="1"/>
</dbReference>
<keyword evidence="4" id="KW-1185">Reference proteome</keyword>
<keyword evidence="1" id="KW-0092">Biotin</keyword>
<dbReference type="PANTHER" id="PTHR45266">
    <property type="entry name" value="OXALOACETATE DECARBOXYLASE ALPHA CHAIN"/>
    <property type="match status" value="1"/>
</dbReference>
<dbReference type="SUPFAM" id="SSF51230">
    <property type="entry name" value="Single hybrid motif"/>
    <property type="match status" value="1"/>
</dbReference>
<reference evidence="3 4" key="1">
    <citation type="journal article" date="2013" name="Genome Announc.">
        <title>Draft Genome Sequence of Cesiribacter andamanensis Strain AMV16T, Isolated from a Soil Sample from a Mud Volcano in the Andaman Islands, India.</title>
        <authorList>
            <person name="Shivaji S."/>
            <person name="Ara S."/>
            <person name="Begum Z."/>
            <person name="Srinivas T.N."/>
            <person name="Singh A."/>
            <person name="Kumar Pinnaka A."/>
        </authorList>
    </citation>
    <scope>NUCLEOTIDE SEQUENCE [LARGE SCALE GENOMIC DNA]</scope>
    <source>
        <strain evidence="3 4">AMV16</strain>
    </source>
</reference>
<protein>
    <submittedName>
        <fullName evidence="3">Glutaconyl-CoA decarboxylase subunit gamma</fullName>
        <ecNumber evidence="3">4.1.1.70</ecNumber>
    </submittedName>
</protein>
<proteinExistence type="predicted"/>
<dbReference type="InterPro" id="IPR011053">
    <property type="entry name" value="Single_hybrid_motif"/>
</dbReference>
<dbReference type="PROSITE" id="PS00188">
    <property type="entry name" value="BIOTIN"/>
    <property type="match status" value="1"/>
</dbReference>
<dbReference type="InterPro" id="IPR050709">
    <property type="entry name" value="Biotin_Carboxyl_Carrier/Decarb"/>
</dbReference>
<dbReference type="Pfam" id="PF00364">
    <property type="entry name" value="Biotin_lipoyl"/>
    <property type="match status" value="1"/>
</dbReference>
<dbReference type="EC" id="4.1.1.70" evidence="3"/>
<dbReference type="InterPro" id="IPR001882">
    <property type="entry name" value="Biotin_BS"/>
</dbReference>
<dbReference type="OrthoDB" id="9812676at2"/>
<evidence type="ECO:0000313" key="4">
    <source>
        <dbReference type="Proteomes" id="UP000011910"/>
    </source>
</evidence>
<feature type="domain" description="Lipoyl-binding" evidence="2">
    <location>
        <begin position="84"/>
        <end position="165"/>
    </location>
</feature>
<gene>
    <name evidence="3" type="primary">gcdC</name>
    <name evidence="3" type="ORF">ADICEAN_00813</name>
</gene>
<dbReference type="EMBL" id="AODQ01000012">
    <property type="protein sequence ID" value="EMR04069.1"/>
    <property type="molecule type" value="Genomic_DNA"/>
</dbReference>
<sequence>MYQAIVNNGNVFQISQTKEGLSLNDTPLAWDLAPLPGGGFHILVEGRSYQAELVEYLPEEKVYSLKVNGKILQVKVKDRYDLLLDQLGMSDLASNKINQVKAPMPGLILDIKVSPGDTVKKGDPLLILEAMKMENVLKSPGDGQVQSILVKKGESVEKNQILIQF</sequence>
<name>M7P0D9_9BACT</name>
<keyword evidence="3" id="KW-0456">Lyase</keyword>
<dbReference type="PROSITE" id="PS50968">
    <property type="entry name" value="BIOTINYL_LIPOYL"/>
    <property type="match status" value="1"/>
</dbReference>
<accession>M7P0D9</accession>
<evidence type="ECO:0000259" key="2">
    <source>
        <dbReference type="PROSITE" id="PS50968"/>
    </source>
</evidence>
<dbReference type="GO" id="GO:0016829">
    <property type="term" value="F:lyase activity"/>
    <property type="evidence" value="ECO:0007669"/>
    <property type="project" value="UniProtKB-KW"/>
</dbReference>
<dbReference type="InterPro" id="IPR000089">
    <property type="entry name" value="Biotin_lipoyl"/>
</dbReference>
<comment type="caution">
    <text evidence="3">The sequence shown here is derived from an EMBL/GenBank/DDBJ whole genome shotgun (WGS) entry which is preliminary data.</text>
</comment>
<dbReference type="CDD" id="cd06850">
    <property type="entry name" value="biotinyl_domain"/>
    <property type="match status" value="1"/>
</dbReference>
<dbReference type="PANTHER" id="PTHR45266:SF3">
    <property type="entry name" value="OXALOACETATE DECARBOXYLASE ALPHA CHAIN"/>
    <property type="match status" value="1"/>
</dbReference>